<dbReference type="Gene3D" id="3.90.320.10">
    <property type="match status" value="1"/>
</dbReference>
<evidence type="ECO:0000259" key="4">
    <source>
        <dbReference type="Pfam" id="PF12705"/>
    </source>
</evidence>
<dbReference type="EMBL" id="JBHTHR010001232">
    <property type="protein sequence ID" value="MFD0803944.1"/>
    <property type="molecule type" value="Genomic_DNA"/>
</dbReference>
<proteinExistence type="predicted"/>
<organism evidence="5 6">
    <name type="scientific">Streptomonospora algeriensis</name>
    <dbReference type="NCBI Taxonomy" id="995084"/>
    <lineage>
        <taxon>Bacteria</taxon>
        <taxon>Bacillati</taxon>
        <taxon>Actinomycetota</taxon>
        <taxon>Actinomycetes</taxon>
        <taxon>Streptosporangiales</taxon>
        <taxon>Nocardiopsidaceae</taxon>
        <taxon>Streptomonospora</taxon>
    </lineage>
</organism>
<evidence type="ECO:0000313" key="5">
    <source>
        <dbReference type="EMBL" id="MFD0803944.1"/>
    </source>
</evidence>
<comment type="caution">
    <text evidence="5">The sequence shown here is derived from an EMBL/GenBank/DDBJ whole genome shotgun (WGS) entry which is preliminary data.</text>
</comment>
<keyword evidence="6" id="KW-1185">Reference proteome</keyword>
<keyword evidence="3" id="KW-0234">DNA repair</keyword>
<evidence type="ECO:0000256" key="2">
    <source>
        <dbReference type="ARBA" id="ARBA00022806"/>
    </source>
</evidence>
<evidence type="ECO:0000313" key="6">
    <source>
        <dbReference type="Proteomes" id="UP001596956"/>
    </source>
</evidence>
<dbReference type="InterPro" id="IPR011604">
    <property type="entry name" value="PDDEXK-like_dom_sf"/>
</dbReference>
<protein>
    <submittedName>
        <fullName evidence="5">RecB family exonuclease</fullName>
    </submittedName>
</protein>
<name>A0ABW3BMC1_9ACTN</name>
<dbReference type="Pfam" id="PF12705">
    <property type="entry name" value="PDDEXK_1"/>
    <property type="match status" value="1"/>
</dbReference>
<reference evidence="6" key="1">
    <citation type="journal article" date="2019" name="Int. J. Syst. Evol. Microbiol.">
        <title>The Global Catalogue of Microorganisms (GCM) 10K type strain sequencing project: providing services to taxonomists for standard genome sequencing and annotation.</title>
        <authorList>
            <consortium name="The Broad Institute Genomics Platform"/>
            <consortium name="The Broad Institute Genome Sequencing Center for Infectious Disease"/>
            <person name="Wu L."/>
            <person name="Ma J."/>
        </authorList>
    </citation>
    <scope>NUCLEOTIDE SEQUENCE [LARGE SCALE GENOMIC DNA]</scope>
    <source>
        <strain evidence="6">CCUG 63369</strain>
    </source>
</reference>
<keyword evidence="5" id="KW-0269">Exonuclease</keyword>
<evidence type="ECO:0000256" key="3">
    <source>
        <dbReference type="ARBA" id="ARBA00023204"/>
    </source>
</evidence>
<feature type="non-terminal residue" evidence="5">
    <location>
        <position position="1"/>
    </location>
</feature>
<gene>
    <name evidence="5" type="ORF">ACFQZU_21860</name>
</gene>
<keyword evidence="1" id="KW-0227">DNA damage</keyword>
<sequence length="305" mass="33097">VVTDPQRPHPVRRAAAAHLARLADEGVRGADPAEWYALTTVSDDRPLVDGDDDGSIRVSPSQVERFTTCELRWLLENAAGASSMEVTSALGSIVHAVAVLVADGAGMDDIRRRMDDIWSELDFGGPWFAGKERERADEMVRKLIAWHESGERELVVTEEGFKVDIGGIEITGRVDRLEKDAQGRAVVVDIKTGNSKPKDADLARHPQLGVYQLAVLKSAFAQFGLTEPGGAELVQVGTRASFKNGVRTQAQAPLSEDPDPQWSQELVRGVAEGMAGARFQAVRNEFCDSCAVRSSCPAHDEGKRV</sequence>
<keyword evidence="5" id="KW-0540">Nuclease</keyword>
<keyword evidence="2" id="KW-0347">Helicase</keyword>
<evidence type="ECO:0000256" key="1">
    <source>
        <dbReference type="ARBA" id="ARBA00022763"/>
    </source>
</evidence>
<feature type="domain" description="PD-(D/E)XK endonuclease-like" evidence="4">
    <location>
        <begin position="57"/>
        <end position="297"/>
    </location>
</feature>
<accession>A0ABW3BMC1</accession>
<keyword evidence="5" id="KW-0378">Hydrolase</keyword>
<keyword evidence="2" id="KW-0547">Nucleotide-binding</keyword>
<dbReference type="Proteomes" id="UP001596956">
    <property type="component" value="Unassembled WGS sequence"/>
</dbReference>
<dbReference type="InterPro" id="IPR038726">
    <property type="entry name" value="PDDEXK_AddAB-type"/>
</dbReference>
<dbReference type="GO" id="GO:0004527">
    <property type="term" value="F:exonuclease activity"/>
    <property type="evidence" value="ECO:0007669"/>
    <property type="project" value="UniProtKB-KW"/>
</dbReference>
<keyword evidence="2" id="KW-0067">ATP-binding</keyword>